<dbReference type="EMBL" id="JBHSTP010000001">
    <property type="protein sequence ID" value="MFC6355306.1"/>
    <property type="molecule type" value="Genomic_DNA"/>
</dbReference>
<evidence type="ECO:0000313" key="4">
    <source>
        <dbReference type="Proteomes" id="UP001596306"/>
    </source>
</evidence>
<keyword evidence="1" id="KW-0175">Coiled coil</keyword>
<comment type="caution">
    <text evidence="3">The sequence shown here is derived from an EMBL/GenBank/DDBJ whole genome shotgun (WGS) entry which is preliminary data.</text>
</comment>
<feature type="compositionally biased region" description="Basic and acidic residues" evidence="2">
    <location>
        <begin position="175"/>
        <end position="195"/>
    </location>
</feature>
<name>A0ABW1VE77_9MICO</name>
<dbReference type="RefSeq" id="WP_386727947.1">
    <property type="nucleotide sequence ID" value="NZ_JBHSTP010000001.1"/>
</dbReference>
<protein>
    <submittedName>
        <fullName evidence="3">Uncharacterized protein</fullName>
    </submittedName>
</protein>
<reference evidence="4" key="1">
    <citation type="journal article" date="2019" name="Int. J. Syst. Evol. Microbiol.">
        <title>The Global Catalogue of Microorganisms (GCM) 10K type strain sequencing project: providing services to taxonomists for standard genome sequencing and annotation.</title>
        <authorList>
            <consortium name="The Broad Institute Genomics Platform"/>
            <consortium name="The Broad Institute Genome Sequencing Center for Infectious Disease"/>
            <person name="Wu L."/>
            <person name="Ma J."/>
        </authorList>
    </citation>
    <scope>NUCLEOTIDE SEQUENCE [LARGE SCALE GENOMIC DNA]</scope>
    <source>
        <strain evidence="4">CCUG 43304</strain>
    </source>
</reference>
<evidence type="ECO:0000256" key="1">
    <source>
        <dbReference type="SAM" id="Coils"/>
    </source>
</evidence>
<feature type="coiled-coil region" evidence="1">
    <location>
        <begin position="39"/>
        <end position="108"/>
    </location>
</feature>
<organism evidence="3 4">
    <name type="scientific">Luethyella okanaganae</name>
    <dbReference type="NCBI Taxonomy" id="69372"/>
    <lineage>
        <taxon>Bacteria</taxon>
        <taxon>Bacillati</taxon>
        <taxon>Actinomycetota</taxon>
        <taxon>Actinomycetes</taxon>
        <taxon>Micrococcales</taxon>
        <taxon>Microbacteriaceae</taxon>
        <taxon>Luethyella</taxon>
    </lineage>
</organism>
<dbReference type="Proteomes" id="UP001596306">
    <property type="component" value="Unassembled WGS sequence"/>
</dbReference>
<feature type="region of interest" description="Disordered" evidence="2">
    <location>
        <begin position="174"/>
        <end position="205"/>
    </location>
</feature>
<accession>A0ABW1VE77</accession>
<proteinExistence type="predicted"/>
<sequence length="205" mass="23117">MLIEDVEHLIETYYETIQISGETRQSVAGMLHAEFDQLMASETKELSRLTKDRDRLDHERVKLLQAHYAGVVPLDLLKKEQDRISAELETINNRIAAHHDEYAAARANLEDSLGLLAHVADIYRRCDDANRRLCNQAFFTAIYIDDDGEPRVTYQRPYDALCDPQVQANALNWAAEEKGRGSNRDQSGDSGRGFEPRPSGVSNGA</sequence>
<evidence type="ECO:0000256" key="2">
    <source>
        <dbReference type="SAM" id="MobiDB-lite"/>
    </source>
</evidence>
<keyword evidence="4" id="KW-1185">Reference proteome</keyword>
<evidence type="ECO:0000313" key="3">
    <source>
        <dbReference type="EMBL" id="MFC6355306.1"/>
    </source>
</evidence>
<gene>
    <name evidence="3" type="ORF">ACFQB0_04170</name>
</gene>